<feature type="compositionally biased region" description="Basic residues" evidence="2">
    <location>
        <begin position="60"/>
        <end position="70"/>
    </location>
</feature>
<feature type="region of interest" description="Disordered" evidence="2">
    <location>
        <begin position="273"/>
        <end position="417"/>
    </location>
</feature>
<name>R9NY44_PSEHS</name>
<feature type="compositionally biased region" description="Low complexity" evidence="2">
    <location>
        <begin position="374"/>
        <end position="387"/>
    </location>
</feature>
<dbReference type="InterPro" id="IPR006768">
    <property type="entry name" value="Cwf19-like_C_dom-1"/>
</dbReference>
<dbReference type="PANTHER" id="PTHR12072">
    <property type="entry name" value="CWF19, CELL CYCLE CONTROL PROTEIN"/>
    <property type="match status" value="1"/>
</dbReference>
<feature type="compositionally biased region" description="Polar residues" evidence="2">
    <location>
        <begin position="507"/>
        <end position="517"/>
    </location>
</feature>
<feature type="compositionally biased region" description="Polar residues" evidence="2">
    <location>
        <begin position="301"/>
        <end position="311"/>
    </location>
</feature>
<evidence type="ECO:0000259" key="3">
    <source>
        <dbReference type="Pfam" id="PF04676"/>
    </source>
</evidence>
<feature type="region of interest" description="Disordered" evidence="2">
    <location>
        <begin position="503"/>
        <end position="533"/>
    </location>
</feature>
<evidence type="ECO:0000313" key="5">
    <source>
        <dbReference type="EMBL" id="GAC93507.1"/>
    </source>
</evidence>
<dbReference type="GO" id="GO:0071014">
    <property type="term" value="C:post-mRNA release spliceosomal complex"/>
    <property type="evidence" value="ECO:0007669"/>
    <property type="project" value="TreeGrafter"/>
</dbReference>
<feature type="compositionally biased region" description="Basic and acidic residues" evidence="2">
    <location>
        <begin position="115"/>
        <end position="134"/>
    </location>
</feature>
<evidence type="ECO:0000256" key="2">
    <source>
        <dbReference type="SAM" id="MobiDB-lite"/>
    </source>
</evidence>
<accession>R9NY44</accession>
<feature type="compositionally biased region" description="Polar residues" evidence="2">
    <location>
        <begin position="206"/>
        <end position="219"/>
    </location>
</feature>
<keyword evidence="6" id="KW-1185">Reference proteome</keyword>
<proteinExistence type="inferred from homology"/>
<organism evidence="5 6">
    <name type="scientific">Pseudozyma hubeiensis (strain SY62)</name>
    <name type="common">Yeast</name>
    <dbReference type="NCBI Taxonomy" id="1305764"/>
    <lineage>
        <taxon>Eukaryota</taxon>
        <taxon>Fungi</taxon>
        <taxon>Dikarya</taxon>
        <taxon>Basidiomycota</taxon>
        <taxon>Ustilaginomycotina</taxon>
        <taxon>Ustilaginomycetes</taxon>
        <taxon>Ustilaginales</taxon>
        <taxon>Ustilaginaceae</taxon>
        <taxon>Pseudozyma</taxon>
    </lineage>
</organism>
<dbReference type="InterPro" id="IPR006767">
    <property type="entry name" value="Cwf19-like_C_dom-2"/>
</dbReference>
<feature type="compositionally biased region" description="Basic and acidic residues" evidence="2">
    <location>
        <begin position="71"/>
        <end position="86"/>
    </location>
</feature>
<gene>
    <name evidence="5" type="ORF">PHSY_001072</name>
</gene>
<dbReference type="Proteomes" id="UP000014071">
    <property type="component" value="Unassembled WGS sequence"/>
</dbReference>
<feature type="compositionally biased region" description="Basic and acidic residues" evidence="2">
    <location>
        <begin position="273"/>
        <end position="297"/>
    </location>
</feature>
<comment type="similarity">
    <text evidence="1">Belongs to the CWF19 family.</text>
</comment>
<reference evidence="6" key="1">
    <citation type="journal article" date="2013" name="Genome Announc.">
        <title>Draft genome sequence of the basidiomycetous yeast-like fungus Pseudozyma hubeiensis SY62, which produces an abundant amount of the biosurfactant mannosylerythritol lipids.</title>
        <authorList>
            <person name="Konishi M."/>
            <person name="Hatada Y."/>
            <person name="Horiuchi J."/>
        </authorList>
    </citation>
    <scope>NUCLEOTIDE SEQUENCE [LARGE SCALE GENOMIC DNA]</scope>
    <source>
        <strain evidence="6">SY62</strain>
    </source>
</reference>
<feature type="domain" description="Cwf19-like C-terminal" evidence="4">
    <location>
        <begin position="607"/>
        <end position="733"/>
    </location>
</feature>
<feature type="compositionally biased region" description="Basic and acidic residues" evidence="2">
    <location>
        <begin position="162"/>
        <end position="174"/>
    </location>
</feature>
<dbReference type="EMBL" id="DF238776">
    <property type="protein sequence ID" value="GAC93507.1"/>
    <property type="molecule type" value="Genomic_DNA"/>
</dbReference>
<dbReference type="Pfam" id="PF04676">
    <property type="entry name" value="CwfJ_C_2"/>
    <property type="match status" value="1"/>
</dbReference>
<feature type="compositionally biased region" description="Basic and acidic residues" evidence="2">
    <location>
        <begin position="1"/>
        <end position="42"/>
    </location>
</feature>
<feature type="compositionally biased region" description="Basic and acidic residues" evidence="2">
    <location>
        <begin position="93"/>
        <end position="107"/>
    </location>
</feature>
<sequence length="883" mass="98565">MVEDISREESSSSRRNDTEDRHHHRHGESSRRHKDDGDDGSRKHSSRSSHSNRSRDDDRHRHRSGHHHSSGGRDKRREGEDEEARRERKRRHREDEPDHRRRHESGSKHSRHHHERAESGHVSKSDKHSHRDEQNASPTRVKQPATDFIPTSESLALTSHPAADDASKLKRDDWMTGGFGGDADFSSLGKARVKPPRPEKPDPEQLQISSRELNTQLRQGKTVDEYETPTDADAPQFGAPGHQWRMMKLKRTIEAAESEGRRLEEVALERYASLEDFERAREEKRFLDGKGGRKEKVGQAGRSTPTLQSVARRSYLLASGGDGDGERSSRGGTDSEGVSRPGSRQAFRRPGESSHPSTPTPAPAKAPRNIGFETPSSTPATPTAIPSVFTPVIQRPTQSQLPKGIVLDDGSSDPDRPILTADQLNKLQAKIMQAELMGSTNLDTLRSEYDSEKARAEAHRSAGDRGGAFGAISGNTKDETVTVLQDGDRQLQVLPTLDARGRMYDVGSSTGVDTTSGVRSESKRKARKASAVDDDDSSLTLSDLVRQERFSAGPSSLKSIDATLATSIMTDTHFSADLEEQDNSASRYASSRKANADALKRQFAINDFARTQRALEKCRFCFRNQGSSPPRVVLISSGYRAYLCIPDKEAVAREEDHVQIVPMQHHLSLLEADDDTWEEMRNFQKCLAQLASSQGKVVVFYETLVSIKAQQHAVMEAILLKKEVMDRLPGVFKESLREVGGEWSTHRKVIEFSPEKPFRRALVPQLPYFAVTWDYRWSTGYGHIIENPTGGNESKEEANAYDVDEMAAGGGTGARARFDPNFARDIIRGVLEDLDADDDDGYVRSFGRDKVRSEGEKQKIKQVFKKSWDKVDWTKILENGGSS</sequence>
<dbReference type="PANTHER" id="PTHR12072:SF5">
    <property type="entry name" value="CWF19-LIKE PROTEIN 2"/>
    <property type="match status" value="1"/>
</dbReference>
<protein>
    <submittedName>
        <fullName evidence="5">Cell cycle control protein</fullName>
    </submittedName>
</protein>
<evidence type="ECO:0000313" key="6">
    <source>
        <dbReference type="Proteomes" id="UP000014071"/>
    </source>
</evidence>
<feature type="compositionally biased region" description="Basic residues" evidence="2">
    <location>
        <begin position="43"/>
        <end position="52"/>
    </location>
</feature>
<dbReference type="GeneID" id="24106373"/>
<feature type="region of interest" description="Disordered" evidence="2">
    <location>
        <begin position="1"/>
        <end position="242"/>
    </location>
</feature>
<evidence type="ECO:0000256" key="1">
    <source>
        <dbReference type="ARBA" id="ARBA00006795"/>
    </source>
</evidence>
<dbReference type="HOGENOM" id="CLU_015540_2_0_1"/>
<evidence type="ECO:0000259" key="4">
    <source>
        <dbReference type="Pfam" id="PF04677"/>
    </source>
</evidence>
<dbReference type="OrthoDB" id="1109245at2759"/>
<dbReference type="GO" id="GO:0000398">
    <property type="term" value="P:mRNA splicing, via spliceosome"/>
    <property type="evidence" value="ECO:0007669"/>
    <property type="project" value="TreeGrafter"/>
</dbReference>
<dbReference type="STRING" id="1305764.R9NY44"/>
<feature type="domain" description="Cwf19-like protein C-terminal" evidence="3">
    <location>
        <begin position="742"/>
        <end position="874"/>
    </location>
</feature>
<dbReference type="eggNOG" id="KOG2477">
    <property type="taxonomic scope" value="Eukaryota"/>
</dbReference>
<dbReference type="AlphaFoldDB" id="R9NY44"/>
<dbReference type="RefSeq" id="XP_012187094.1">
    <property type="nucleotide sequence ID" value="XM_012331704.1"/>
</dbReference>
<dbReference type="Pfam" id="PF04677">
    <property type="entry name" value="CwfJ_C_1"/>
    <property type="match status" value="1"/>
</dbReference>
<dbReference type="InterPro" id="IPR040194">
    <property type="entry name" value="Cwf19-like"/>
</dbReference>